<evidence type="ECO:0000313" key="1">
    <source>
        <dbReference type="EMBL" id="QBZ82371.1"/>
    </source>
</evidence>
<dbReference type="Proteomes" id="UP000296201">
    <property type="component" value="Chromosome"/>
</dbReference>
<accession>A0A4P7NX94</accession>
<dbReference type="InterPro" id="IPR045920">
    <property type="entry name" value="DUF6339"/>
</dbReference>
<reference evidence="1 2" key="1">
    <citation type="submission" date="2018-08" db="EMBL/GenBank/DDBJ databases">
        <title>Horizontal acquisition of hydrogen conversion ability and other habitat adaptations in Hydrogenovibrio crunogenus strains.</title>
        <authorList>
            <person name="Gonnella G."/>
            <person name="Adam N."/>
            <person name="Perner M."/>
        </authorList>
    </citation>
    <scope>NUCLEOTIDE SEQUENCE [LARGE SCALE GENOMIC DNA]</scope>
    <source>
        <strain evidence="1 2">SP-41</strain>
    </source>
</reference>
<gene>
    <name evidence="1" type="ORF">GHNINEIG_00401</name>
</gene>
<sequence>MAISMFKEKTFLSLYNSVPENLELYREGGFQESIPEDGLIPLSGVGEDLDSLEALSFDSSGADDFYLEEVKSAVIVFRALEELTLYLARDKRFWAFLTHTALLSYSRKRWLIPEDDEEAVKFVRKHFFGSNHRELERDNAASRLWWMAKLCSNVDGLSLEDSLVSLMYRADVRANLIERPTTALNMNVFSMVIKQLHESFKNDKALFERIRFRELMKSLNVEGGRRLLEVADENQLCSILDLGE</sequence>
<organism evidence="1 2">
    <name type="scientific">Hydrogenovibrio crunogenus</name>
    <dbReference type="NCBI Taxonomy" id="39765"/>
    <lineage>
        <taxon>Bacteria</taxon>
        <taxon>Pseudomonadati</taxon>
        <taxon>Pseudomonadota</taxon>
        <taxon>Gammaproteobacteria</taxon>
        <taxon>Thiotrichales</taxon>
        <taxon>Piscirickettsiaceae</taxon>
        <taxon>Hydrogenovibrio</taxon>
    </lineage>
</organism>
<dbReference type="EMBL" id="CP032096">
    <property type="protein sequence ID" value="QBZ82371.1"/>
    <property type="molecule type" value="Genomic_DNA"/>
</dbReference>
<name>A0A4P7NX94_9GAMM</name>
<dbReference type="Pfam" id="PF19866">
    <property type="entry name" value="DUF6339"/>
    <property type="match status" value="1"/>
</dbReference>
<keyword evidence="2" id="KW-1185">Reference proteome</keyword>
<proteinExistence type="predicted"/>
<dbReference type="AlphaFoldDB" id="A0A4P7NX94"/>
<protein>
    <submittedName>
        <fullName evidence="1">Uncharacterized protein</fullName>
    </submittedName>
</protein>
<evidence type="ECO:0000313" key="2">
    <source>
        <dbReference type="Proteomes" id="UP000296201"/>
    </source>
</evidence>
<dbReference type="RefSeq" id="WP_135795085.1">
    <property type="nucleotide sequence ID" value="NZ_CP032096.1"/>
</dbReference>
<dbReference type="OrthoDB" id="6198893at2"/>